<reference evidence="3 4" key="1">
    <citation type="submission" date="2022-05" db="EMBL/GenBank/DDBJ databases">
        <authorList>
            <consortium name="Genoscope - CEA"/>
            <person name="William W."/>
        </authorList>
    </citation>
    <scope>NUCLEOTIDE SEQUENCE [LARGE SCALE GENOMIC DNA]</scope>
</reference>
<dbReference type="EMBL" id="CALNXK010000083">
    <property type="protein sequence ID" value="CAH3148269.1"/>
    <property type="molecule type" value="Genomic_DNA"/>
</dbReference>
<gene>
    <name evidence="3" type="ORF">PLOB_00046523</name>
</gene>
<keyword evidence="2" id="KW-0472">Membrane</keyword>
<sequence>MGKGDKDKDSEESAQLVGSTNDGESGADKKPIGAPYKCKEKHCGTYCVACCRCFFALILFPFVLLLTLLAFFVWVILLPVKCCSPCCAPLFDLVVQVLMLPVRLYKWILGKDEEEIV</sequence>
<comment type="caution">
    <text evidence="3">The sequence shown here is derived from an EMBL/GenBank/DDBJ whole genome shotgun (WGS) entry which is preliminary data.</text>
</comment>
<evidence type="ECO:0000313" key="3">
    <source>
        <dbReference type="EMBL" id="CAH3148269.1"/>
    </source>
</evidence>
<evidence type="ECO:0008006" key="5">
    <source>
        <dbReference type="Google" id="ProtNLM"/>
    </source>
</evidence>
<evidence type="ECO:0000256" key="1">
    <source>
        <dbReference type="SAM" id="MobiDB-lite"/>
    </source>
</evidence>
<accession>A0ABN8PTB8</accession>
<keyword evidence="4" id="KW-1185">Reference proteome</keyword>
<dbReference type="Proteomes" id="UP001159405">
    <property type="component" value="Unassembled WGS sequence"/>
</dbReference>
<evidence type="ECO:0000256" key="2">
    <source>
        <dbReference type="SAM" id="Phobius"/>
    </source>
</evidence>
<feature type="region of interest" description="Disordered" evidence="1">
    <location>
        <begin position="1"/>
        <end position="29"/>
    </location>
</feature>
<keyword evidence="2" id="KW-0812">Transmembrane</keyword>
<keyword evidence="2" id="KW-1133">Transmembrane helix</keyword>
<feature type="transmembrane region" description="Helical" evidence="2">
    <location>
        <begin position="54"/>
        <end position="77"/>
    </location>
</feature>
<name>A0ABN8PTB8_9CNID</name>
<evidence type="ECO:0000313" key="4">
    <source>
        <dbReference type="Proteomes" id="UP001159405"/>
    </source>
</evidence>
<proteinExistence type="predicted"/>
<organism evidence="3 4">
    <name type="scientific">Porites lobata</name>
    <dbReference type="NCBI Taxonomy" id="104759"/>
    <lineage>
        <taxon>Eukaryota</taxon>
        <taxon>Metazoa</taxon>
        <taxon>Cnidaria</taxon>
        <taxon>Anthozoa</taxon>
        <taxon>Hexacorallia</taxon>
        <taxon>Scleractinia</taxon>
        <taxon>Fungiina</taxon>
        <taxon>Poritidae</taxon>
        <taxon>Porites</taxon>
    </lineage>
</organism>
<feature type="compositionally biased region" description="Basic and acidic residues" evidence="1">
    <location>
        <begin position="1"/>
        <end position="11"/>
    </location>
</feature>
<protein>
    <recommendedName>
        <fullName evidence="5">Transmembrane protein</fullName>
    </recommendedName>
</protein>